<gene>
    <name evidence="2" type="ORF">KHLLAP_LOCUS1987</name>
</gene>
<dbReference type="Gene3D" id="3.40.50.720">
    <property type="entry name" value="NAD(P)-binding Rossmann-like Domain"/>
    <property type="match status" value="1"/>
</dbReference>
<protein>
    <submittedName>
        <fullName evidence="2">Uu.00g043720.m01.CDS01</fullName>
    </submittedName>
</protein>
<accession>A0AAI8VAQ8</accession>
<comment type="caution">
    <text evidence="2">The sequence shown here is derived from an EMBL/GenBank/DDBJ whole genome shotgun (WGS) entry which is preliminary data.</text>
</comment>
<dbReference type="GO" id="GO:0016491">
    <property type="term" value="F:oxidoreductase activity"/>
    <property type="evidence" value="ECO:0007669"/>
    <property type="project" value="InterPro"/>
</dbReference>
<feature type="domain" description="Enoyl reductase (ER)" evidence="1">
    <location>
        <begin position="12"/>
        <end position="361"/>
    </location>
</feature>
<dbReference type="InterPro" id="IPR020843">
    <property type="entry name" value="ER"/>
</dbReference>
<dbReference type="InterPro" id="IPR013154">
    <property type="entry name" value="ADH-like_N"/>
</dbReference>
<proteinExistence type="predicted"/>
<sequence>MSRSLTIVKIDGKPGQVYYPLQLNTNPKPVPGPGELLIRLHATALNHRDHFIRQHLYPGLSFDNALLADGSGNVVEAGPGSGTALLHQRVILTPMRSWAPTSPSPSSLPPLSSSSGANPLANWIAIGGITQYAAGAAQDYICVPESEVEACPAHLSAAEAAALPLVGLTGWRALVSKGGCEKGQNVLVTGIGGGVALAVLQFGVAMGANVYVTSGSQEKLDKAKALGAAGGVSYKEAGWEKKLAGLLPESRPYLDIVVDGAGGDIVSKTVRLLKPNGVIAIYGMTVAPKMEWSMQAVMKNVDLRGCTMGSRDEFRDMVAFVREHGVRPVVSRVVRGLDNLDGIDGLFADMRDGRQFGKLVIEIAPESEGEAGSKL</sequence>
<dbReference type="Gene3D" id="3.90.180.10">
    <property type="entry name" value="Medium-chain alcohol dehydrogenases, catalytic domain"/>
    <property type="match status" value="1"/>
</dbReference>
<dbReference type="InterPro" id="IPR013149">
    <property type="entry name" value="ADH-like_C"/>
</dbReference>
<evidence type="ECO:0000259" key="1">
    <source>
        <dbReference type="SMART" id="SM00829"/>
    </source>
</evidence>
<evidence type="ECO:0000313" key="3">
    <source>
        <dbReference type="Proteomes" id="UP001295740"/>
    </source>
</evidence>
<name>A0AAI8VAQ8_9PEZI</name>
<reference evidence="2" key="1">
    <citation type="submission" date="2023-10" db="EMBL/GenBank/DDBJ databases">
        <authorList>
            <person name="Hackl T."/>
        </authorList>
    </citation>
    <scope>NUCLEOTIDE SEQUENCE</scope>
</reference>
<dbReference type="SUPFAM" id="SSF50129">
    <property type="entry name" value="GroES-like"/>
    <property type="match status" value="1"/>
</dbReference>
<dbReference type="Proteomes" id="UP001295740">
    <property type="component" value="Unassembled WGS sequence"/>
</dbReference>
<dbReference type="FunFam" id="3.40.50.720:FF:000481">
    <property type="entry name" value="Alcohol dehydrogenase, variant"/>
    <property type="match status" value="1"/>
</dbReference>
<dbReference type="InterPro" id="IPR011032">
    <property type="entry name" value="GroES-like_sf"/>
</dbReference>
<dbReference type="AlphaFoldDB" id="A0AAI8VAQ8"/>
<dbReference type="Pfam" id="PF00107">
    <property type="entry name" value="ADH_zinc_N"/>
    <property type="match status" value="1"/>
</dbReference>
<dbReference type="PANTHER" id="PTHR45033">
    <property type="match status" value="1"/>
</dbReference>
<keyword evidence="3" id="KW-1185">Reference proteome</keyword>
<dbReference type="SUPFAM" id="SSF51735">
    <property type="entry name" value="NAD(P)-binding Rossmann-fold domains"/>
    <property type="match status" value="1"/>
</dbReference>
<organism evidence="2 3">
    <name type="scientific">Anthostomella pinea</name>
    <dbReference type="NCBI Taxonomy" id="933095"/>
    <lineage>
        <taxon>Eukaryota</taxon>
        <taxon>Fungi</taxon>
        <taxon>Dikarya</taxon>
        <taxon>Ascomycota</taxon>
        <taxon>Pezizomycotina</taxon>
        <taxon>Sordariomycetes</taxon>
        <taxon>Xylariomycetidae</taxon>
        <taxon>Xylariales</taxon>
        <taxon>Xylariaceae</taxon>
        <taxon>Anthostomella</taxon>
    </lineage>
</organism>
<dbReference type="InterPro" id="IPR052711">
    <property type="entry name" value="Zinc_ADH-like"/>
</dbReference>
<evidence type="ECO:0000313" key="2">
    <source>
        <dbReference type="EMBL" id="CAJ2501519.1"/>
    </source>
</evidence>
<dbReference type="PANTHER" id="PTHR45033:SF3">
    <property type="entry name" value="DEHYDROGENASE, PUTATIVE (AFU_ORTHOLOGUE AFUA_2G13270)-RELATED"/>
    <property type="match status" value="1"/>
</dbReference>
<dbReference type="InterPro" id="IPR036291">
    <property type="entry name" value="NAD(P)-bd_dom_sf"/>
</dbReference>
<dbReference type="EMBL" id="CAUWAG010000003">
    <property type="protein sequence ID" value="CAJ2501519.1"/>
    <property type="molecule type" value="Genomic_DNA"/>
</dbReference>
<dbReference type="CDD" id="cd05188">
    <property type="entry name" value="MDR"/>
    <property type="match status" value="1"/>
</dbReference>
<dbReference type="SMART" id="SM00829">
    <property type="entry name" value="PKS_ER"/>
    <property type="match status" value="1"/>
</dbReference>
<dbReference type="Pfam" id="PF08240">
    <property type="entry name" value="ADH_N"/>
    <property type="match status" value="1"/>
</dbReference>